<gene>
    <name evidence="7" type="ORF">POSPLADRAFT_1063937</name>
</gene>
<dbReference type="GO" id="GO:0033897">
    <property type="term" value="F:ribonuclease T2 activity"/>
    <property type="evidence" value="ECO:0007669"/>
    <property type="project" value="UniProtKB-EC"/>
</dbReference>
<reference evidence="7 8" key="1">
    <citation type="submission" date="2017-04" db="EMBL/GenBank/DDBJ databases">
        <title>Genome Sequence of the Model Brown-Rot Fungus Postia placenta SB12.</title>
        <authorList>
            <consortium name="DOE Joint Genome Institute"/>
            <person name="Gaskell J."/>
            <person name="Kersten P."/>
            <person name="Larrondo L.F."/>
            <person name="Canessa P."/>
            <person name="Martinez D."/>
            <person name="Hibbett D."/>
            <person name="Schmoll M."/>
            <person name="Kubicek C.P."/>
            <person name="Martinez A.T."/>
            <person name="Yadav J."/>
            <person name="Master E."/>
            <person name="Magnuson J.K."/>
            <person name="James T."/>
            <person name="Yaver D."/>
            <person name="Berka R."/>
            <person name="Labutti K."/>
            <person name="Lipzen A."/>
            <person name="Aerts A."/>
            <person name="Barry K."/>
            <person name="Henrissat B."/>
            <person name="Blanchette R."/>
            <person name="Grigoriev I."/>
            <person name="Cullen D."/>
        </authorList>
    </citation>
    <scope>NUCLEOTIDE SEQUENCE [LARGE SCALE GENOMIC DNA]</scope>
    <source>
        <strain evidence="7 8">MAD-698-R-SB12</strain>
    </source>
</reference>
<evidence type="ECO:0000256" key="6">
    <source>
        <dbReference type="SAM" id="MobiDB-lite"/>
    </source>
</evidence>
<evidence type="ECO:0000256" key="2">
    <source>
        <dbReference type="ARBA" id="ARBA00012571"/>
    </source>
</evidence>
<dbReference type="OrthoDB" id="435754at2759"/>
<dbReference type="InterPro" id="IPR036430">
    <property type="entry name" value="RNase_T2-like_sf"/>
</dbReference>
<dbReference type="Proteomes" id="UP000194127">
    <property type="component" value="Unassembled WGS sequence"/>
</dbReference>
<dbReference type="PANTHER" id="PTHR11240">
    <property type="entry name" value="RIBONUCLEASE T2"/>
    <property type="match status" value="1"/>
</dbReference>
<dbReference type="InterPro" id="IPR001568">
    <property type="entry name" value="RNase_T2-like"/>
</dbReference>
<dbReference type="SUPFAM" id="SSF55895">
    <property type="entry name" value="Ribonuclease Rh-like"/>
    <property type="match status" value="1"/>
</dbReference>
<evidence type="ECO:0000313" key="7">
    <source>
        <dbReference type="EMBL" id="OSX67115.1"/>
    </source>
</evidence>
<dbReference type="PANTHER" id="PTHR11240:SF22">
    <property type="entry name" value="RIBONUCLEASE T2"/>
    <property type="match status" value="1"/>
</dbReference>
<dbReference type="Pfam" id="PF00445">
    <property type="entry name" value="Ribonuclease_T2"/>
    <property type="match status" value="1"/>
</dbReference>
<dbReference type="EMBL" id="KZ110591">
    <property type="protein sequence ID" value="OSX67115.1"/>
    <property type="molecule type" value="Genomic_DNA"/>
</dbReference>
<dbReference type="CDD" id="cd01061">
    <property type="entry name" value="RNase_T2_euk"/>
    <property type="match status" value="1"/>
</dbReference>
<name>A0A1X6NER4_9APHY</name>
<organism evidence="7 8">
    <name type="scientific">Postia placenta MAD-698-R-SB12</name>
    <dbReference type="NCBI Taxonomy" id="670580"/>
    <lineage>
        <taxon>Eukaryota</taxon>
        <taxon>Fungi</taxon>
        <taxon>Dikarya</taxon>
        <taxon>Basidiomycota</taxon>
        <taxon>Agaricomycotina</taxon>
        <taxon>Agaricomycetes</taxon>
        <taxon>Polyporales</taxon>
        <taxon>Adustoporiaceae</taxon>
        <taxon>Rhodonia</taxon>
    </lineage>
</organism>
<accession>A0A1X6NER4</accession>
<dbReference type="InterPro" id="IPR033697">
    <property type="entry name" value="Ribonuclease_T2_eukaryotic"/>
</dbReference>
<feature type="active site" evidence="4">
    <location>
        <position position="119"/>
    </location>
</feature>
<comment type="similarity">
    <text evidence="1 5">Belongs to the RNase T2 family.</text>
</comment>
<evidence type="ECO:0000256" key="1">
    <source>
        <dbReference type="ARBA" id="ARBA00007469"/>
    </source>
</evidence>
<dbReference type="AlphaFoldDB" id="A0A1X6NER4"/>
<keyword evidence="3" id="KW-1015">Disulfide bond</keyword>
<dbReference type="GO" id="GO:0006401">
    <property type="term" value="P:RNA catabolic process"/>
    <property type="evidence" value="ECO:0007669"/>
    <property type="project" value="TreeGrafter"/>
</dbReference>
<evidence type="ECO:0000313" key="8">
    <source>
        <dbReference type="Proteomes" id="UP000194127"/>
    </source>
</evidence>
<dbReference type="RefSeq" id="XP_024343909.1">
    <property type="nucleotide sequence ID" value="XM_024481743.1"/>
</dbReference>
<evidence type="ECO:0000256" key="3">
    <source>
        <dbReference type="ARBA" id="ARBA00023157"/>
    </source>
</evidence>
<dbReference type="STRING" id="670580.A0A1X6NER4"/>
<proteinExistence type="inferred from homology"/>
<keyword evidence="8" id="KW-1185">Reference proteome</keyword>
<dbReference type="EC" id="4.6.1.19" evidence="2"/>
<dbReference type="InterPro" id="IPR033130">
    <property type="entry name" value="RNase_T2_His_AS_2"/>
</dbReference>
<feature type="active site" evidence="4">
    <location>
        <position position="56"/>
    </location>
</feature>
<protein>
    <recommendedName>
        <fullName evidence="2">ribonuclease T2</fullName>
        <ecNumber evidence="2">4.6.1.19</ecNumber>
    </recommendedName>
</protein>
<dbReference type="PROSITE" id="PS00531">
    <property type="entry name" value="RNASE_T2_2"/>
    <property type="match status" value="1"/>
</dbReference>
<dbReference type="GeneID" id="36326693"/>
<dbReference type="GO" id="GO:0003723">
    <property type="term" value="F:RNA binding"/>
    <property type="evidence" value="ECO:0007669"/>
    <property type="project" value="InterPro"/>
</dbReference>
<feature type="region of interest" description="Disordered" evidence="6">
    <location>
        <begin position="240"/>
        <end position="259"/>
    </location>
</feature>
<sequence length="259" mass="28998">MGRRISTSCSTSGPASCQNTTVETDLCCFEGNGLIQHVQFWDTDPVTGPTDSWTIHGLWPNYCDGSYPEDCGPESRDYSDITQLLQDQGASDTLSYMQTYWLSDDESNEDFWEHEWYTHGTCYTTLQTSCLPSDSPTGADAVAFFQTVVGLFQDMTTYEWLSQAGITPSEDTTYKLSELQDALQSAYGYTASFDCDDDELYQIEYWFNIQGSLLNGDFVPLDAYEAGSCRSSGIKYLPKSDDNSDASKKRSRLAKRKAL</sequence>
<dbReference type="Gene3D" id="3.90.730.10">
    <property type="entry name" value="Ribonuclease T2-like"/>
    <property type="match status" value="1"/>
</dbReference>
<dbReference type="InterPro" id="IPR018188">
    <property type="entry name" value="RNase_T2_His_AS_1"/>
</dbReference>
<evidence type="ECO:0000256" key="4">
    <source>
        <dbReference type="PIRSR" id="PIRSR633697-1"/>
    </source>
</evidence>
<evidence type="ECO:0000256" key="5">
    <source>
        <dbReference type="RuleBase" id="RU004328"/>
    </source>
</evidence>
<feature type="compositionally biased region" description="Basic residues" evidence="6">
    <location>
        <begin position="249"/>
        <end position="259"/>
    </location>
</feature>
<dbReference type="PROSITE" id="PS00530">
    <property type="entry name" value="RNASE_T2_1"/>
    <property type="match status" value="1"/>
</dbReference>
<feature type="active site" evidence="4">
    <location>
        <position position="115"/>
    </location>
</feature>
<dbReference type="GO" id="GO:0005576">
    <property type="term" value="C:extracellular region"/>
    <property type="evidence" value="ECO:0007669"/>
    <property type="project" value="TreeGrafter"/>
</dbReference>